<organism evidence="8">
    <name type="scientific">hydrothermal vent metagenome</name>
    <dbReference type="NCBI Taxonomy" id="652676"/>
    <lineage>
        <taxon>unclassified sequences</taxon>
        <taxon>metagenomes</taxon>
        <taxon>ecological metagenomes</taxon>
    </lineage>
</organism>
<dbReference type="GO" id="GO:0005737">
    <property type="term" value="C:cytoplasm"/>
    <property type="evidence" value="ECO:0007669"/>
    <property type="project" value="InterPro"/>
</dbReference>
<evidence type="ECO:0000313" key="8">
    <source>
        <dbReference type="EMBL" id="VAW72048.1"/>
    </source>
</evidence>
<evidence type="ECO:0000259" key="6">
    <source>
        <dbReference type="PROSITE" id="PS50110"/>
    </source>
</evidence>
<proteinExistence type="inferred from homology"/>
<dbReference type="GO" id="GO:0008984">
    <property type="term" value="F:protein-glutamate methylesterase activity"/>
    <property type="evidence" value="ECO:0007669"/>
    <property type="project" value="UniProtKB-EC"/>
</dbReference>
<dbReference type="PANTHER" id="PTHR42872">
    <property type="entry name" value="PROTEIN-GLUTAMATE METHYLESTERASE/PROTEIN-GLUTAMINE GLUTAMINASE"/>
    <property type="match status" value="1"/>
</dbReference>
<accession>A0A3B0XUT6</accession>
<dbReference type="CDD" id="cd16432">
    <property type="entry name" value="CheB_Rec"/>
    <property type="match status" value="1"/>
</dbReference>
<dbReference type="InterPro" id="IPR035909">
    <property type="entry name" value="CheB_C"/>
</dbReference>
<comment type="catalytic activity">
    <reaction evidence="5">
        <text>[protein]-L-glutamate 5-O-methyl ester + H2O = L-glutamyl-[protein] + methanol + H(+)</text>
        <dbReference type="Rhea" id="RHEA:23236"/>
        <dbReference type="Rhea" id="RHEA-COMP:10208"/>
        <dbReference type="Rhea" id="RHEA-COMP:10311"/>
        <dbReference type="ChEBI" id="CHEBI:15377"/>
        <dbReference type="ChEBI" id="CHEBI:15378"/>
        <dbReference type="ChEBI" id="CHEBI:17790"/>
        <dbReference type="ChEBI" id="CHEBI:29973"/>
        <dbReference type="ChEBI" id="CHEBI:82795"/>
        <dbReference type="EC" id="3.1.1.61"/>
    </reaction>
</comment>
<dbReference type="GO" id="GO:0000156">
    <property type="term" value="F:phosphorelay response regulator activity"/>
    <property type="evidence" value="ECO:0007669"/>
    <property type="project" value="InterPro"/>
</dbReference>
<reference evidence="8" key="1">
    <citation type="submission" date="2018-06" db="EMBL/GenBank/DDBJ databases">
        <authorList>
            <person name="Zhirakovskaya E."/>
        </authorList>
    </citation>
    <scope>NUCLEOTIDE SEQUENCE</scope>
</reference>
<dbReference type="CDD" id="cd17541">
    <property type="entry name" value="REC_CheB-like"/>
    <property type="match status" value="1"/>
</dbReference>
<dbReference type="SUPFAM" id="SSF52172">
    <property type="entry name" value="CheY-like"/>
    <property type="match status" value="1"/>
</dbReference>
<evidence type="ECO:0000256" key="2">
    <source>
        <dbReference type="ARBA" id="ARBA00022553"/>
    </source>
</evidence>
<dbReference type="PROSITE" id="PS50122">
    <property type="entry name" value="CHEB"/>
    <property type="match status" value="1"/>
</dbReference>
<dbReference type="GO" id="GO:0006935">
    <property type="term" value="P:chemotaxis"/>
    <property type="evidence" value="ECO:0007669"/>
    <property type="project" value="InterPro"/>
</dbReference>
<dbReference type="SUPFAM" id="SSF52738">
    <property type="entry name" value="Methylesterase CheB, C-terminal domain"/>
    <property type="match status" value="1"/>
</dbReference>
<dbReference type="FunFam" id="3.40.50.2300:FF:000077">
    <property type="entry name" value="Chemotaxis response regulator"/>
    <property type="match status" value="1"/>
</dbReference>
<dbReference type="InterPro" id="IPR011006">
    <property type="entry name" value="CheY-like_superfamily"/>
</dbReference>
<evidence type="ECO:0000259" key="7">
    <source>
        <dbReference type="PROSITE" id="PS50122"/>
    </source>
</evidence>
<dbReference type="HAMAP" id="MF_00099">
    <property type="entry name" value="CheB_chemtxs"/>
    <property type="match status" value="1"/>
</dbReference>
<keyword evidence="1" id="KW-0963">Cytoplasm</keyword>
<dbReference type="EMBL" id="UOFL01000034">
    <property type="protein sequence ID" value="VAW72048.1"/>
    <property type="molecule type" value="Genomic_DNA"/>
</dbReference>
<dbReference type="NCBIfam" id="NF001965">
    <property type="entry name" value="PRK00742.1"/>
    <property type="match status" value="1"/>
</dbReference>
<dbReference type="Gene3D" id="3.40.50.2300">
    <property type="match status" value="1"/>
</dbReference>
<gene>
    <name evidence="8" type="ORF">MNBD_GAMMA12-3023</name>
</gene>
<dbReference type="Gene3D" id="3.40.50.180">
    <property type="entry name" value="Methylesterase CheB, C-terminal domain"/>
    <property type="match status" value="1"/>
</dbReference>
<dbReference type="InterPro" id="IPR000673">
    <property type="entry name" value="Sig_transdc_resp-reg_Me-estase"/>
</dbReference>
<evidence type="ECO:0000256" key="1">
    <source>
        <dbReference type="ARBA" id="ARBA00022490"/>
    </source>
</evidence>
<keyword evidence="3 8" id="KW-0378">Hydrolase</keyword>
<name>A0A3B0XUT6_9ZZZZ</name>
<keyword evidence="2" id="KW-0597">Phosphoprotein</keyword>
<sequence length="362" mass="38955">MAVKVLIVDDSGFFRRRVSDMLKADSRFTVVGVAVDGYDAIKQTKKLKPDVITMDIEMPVMDGITAVRKIMQEAPVPILMFSSLTREGAKATFDAMDAGAIDYLPKNFEDISKNSEEVARLLRSRIWNIGVRGLPKTRLKTSASAPKKTLAPKNIKQASATSAVIRPSVNRTHRNKLVIIGASTGGPVALQNVVEKLSANYHLPVLMVQHMPASFTGAFADRLNSVCAIEVREAKHGDVLKPGLVLLAPGGVQTLIENRSGKLHIRINSAEVGVTYKPCIDLTLKSVANSIGGDCTTVILTGMGSDGRDGAKELKVKGGEVWAQDEQSSVIYGMPMAIKKAGIADKELTLDDIGPALVRLRA</sequence>
<evidence type="ECO:0000256" key="4">
    <source>
        <dbReference type="ARBA" id="ARBA00039140"/>
    </source>
</evidence>
<protein>
    <recommendedName>
        <fullName evidence="4">protein-glutamate methylesterase</fullName>
        <ecNumber evidence="4">3.1.1.61</ecNumber>
    </recommendedName>
</protein>
<feature type="domain" description="Response regulatory" evidence="6">
    <location>
        <begin position="4"/>
        <end position="121"/>
    </location>
</feature>
<dbReference type="InterPro" id="IPR008248">
    <property type="entry name" value="CheB-like"/>
</dbReference>
<dbReference type="PROSITE" id="PS50110">
    <property type="entry name" value="RESPONSE_REGULATORY"/>
    <property type="match status" value="1"/>
</dbReference>
<dbReference type="EC" id="3.1.1.61" evidence="4"/>
<dbReference type="PANTHER" id="PTHR42872:SF3">
    <property type="entry name" value="PROTEIN-GLUTAMATE METHYLESTERASE_PROTEIN-GLUTAMINE GLUTAMINASE 1"/>
    <property type="match status" value="1"/>
</dbReference>
<dbReference type="Pfam" id="PF01339">
    <property type="entry name" value="CheB_methylest"/>
    <property type="match status" value="1"/>
</dbReference>
<feature type="domain" description="CheB-type methylesterase" evidence="7">
    <location>
        <begin position="167"/>
        <end position="358"/>
    </location>
</feature>
<evidence type="ECO:0000256" key="5">
    <source>
        <dbReference type="ARBA" id="ARBA00048267"/>
    </source>
</evidence>
<dbReference type="AlphaFoldDB" id="A0A3B0XUT6"/>
<dbReference type="InterPro" id="IPR001789">
    <property type="entry name" value="Sig_transdc_resp-reg_receiver"/>
</dbReference>
<dbReference type="Pfam" id="PF00072">
    <property type="entry name" value="Response_reg"/>
    <property type="match status" value="1"/>
</dbReference>
<evidence type="ECO:0000256" key="3">
    <source>
        <dbReference type="ARBA" id="ARBA00022801"/>
    </source>
</evidence>
<dbReference type="SMART" id="SM00448">
    <property type="entry name" value="REC"/>
    <property type="match status" value="1"/>
</dbReference>
<dbReference type="PIRSF" id="PIRSF000876">
    <property type="entry name" value="RR_chemtxs_CheB"/>
    <property type="match status" value="1"/>
</dbReference>